<protein>
    <recommendedName>
        <fullName evidence="5">TrbC/VIRB2 family protein</fullName>
    </recommendedName>
</protein>
<keyword evidence="2" id="KW-0472">Membrane</keyword>
<evidence type="ECO:0000313" key="3">
    <source>
        <dbReference type="EMBL" id="GAA5141792.1"/>
    </source>
</evidence>
<accession>A0ABP9P6V3</accession>
<evidence type="ECO:0008006" key="5">
    <source>
        <dbReference type="Google" id="ProtNLM"/>
    </source>
</evidence>
<evidence type="ECO:0000256" key="1">
    <source>
        <dbReference type="SAM" id="MobiDB-lite"/>
    </source>
</evidence>
<feature type="transmembrane region" description="Helical" evidence="2">
    <location>
        <begin position="101"/>
        <end position="121"/>
    </location>
</feature>
<reference evidence="4" key="1">
    <citation type="journal article" date="2019" name="Int. J. Syst. Evol. Microbiol.">
        <title>The Global Catalogue of Microorganisms (GCM) 10K type strain sequencing project: providing services to taxonomists for standard genome sequencing and annotation.</title>
        <authorList>
            <consortium name="The Broad Institute Genomics Platform"/>
            <consortium name="The Broad Institute Genome Sequencing Center for Infectious Disease"/>
            <person name="Wu L."/>
            <person name="Ma J."/>
        </authorList>
    </citation>
    <scope>NUCLEOTIDE SEQUENCE [LARGE SCALE GENOMIC DNA]</scope>
    <source>
        <strain evidence="4">JCM 18302</strain>
    </source>
</reference>
<feature type="transmembrane region" description="Helical" evidence="2">
    <location>
        <begin position="55"/>
        <end position="76"/>
    </location>
</feature>
<dbReference type="Proteomes" id="UP001500804">
    <property type="component" value="Unassembled WGS sequence"/>
</dbReference>
<feature type="transmembrane region" description="Helical" evidence="2">
    <location>
        <begin position="142"/>
        <end position="162"/>
    </location>
</feature>
<organism evidence="3 4">
    <name type="scientific">Pseudonocardia adelaidensis</name>
    <dbReference type="NCBI Taxonomy" id="648754"/>
    <lineage>
        <taxon>Bacteria</taxon>
        <taxon>Bacillati</taxon>
        <taxon>Actinomycetota</taxon>
        <taxon>Actinomycetes</taxon>
        <taxon>Pseudonocardiales</taxon>
        <taxon>Pseudonocardiaceae</taxon>
        <taxon>Pseudonocardia</taxon>
    </lineage>
</organism>
<keyword evidence="4" id="KW-1185">Reference proteome</keyword>
<proteinExistence type="predicted"/>
<keyword evidence="2" id="KW-1133">Transmembrane helix</keyword>
<keyword evidence="2" id="KW-0812">Transmembrane</keyword>
<dbReference type="Pfam" id="PF18895">
    <property type="entry name" value="T4SS_pilin"/>
    <property type="match status" value="1"/>
</dbReference>
<gene>
    <name evidence="3" type="ORF">GCM10023320_81280</name>
</gene>
<feature type="region of interest" description="Disordered" evidence="1">
    <location>
        <begin position="1"/>
        <end position="46"/>
    </location>
</feature>
<evidence type="ECO:0000313" key="4">
    <source>
        <dbReference type="Proteomes" id="UP001500804"/>
    </source>
</evidence>
<feature type="compositionally biased region" description="Low complexity" evidence="1">
    <location>
        <begin position="12"/>
        <end position="25"/>
    </location>
</feature>
<dbReference type="RefSeq" id="WP_345613137.1">
    <property type="nucleotide sequence ID" value="NZ_BAABJO010000055.1"/>
</dbReference>
<dbReference type="InterPro" id="IPR043993">
    <property type="entry name" value="T4SS_pilin"/>
</dbReference>
<name>A0ABP9P6V3_9PSEU</name>
<evidence type="ECO:0000256" key="2">
    <source>
        <dbReference type="SAM" id="Phobius"/>
    </source>
</evidence>
<feature type="compositionally biased region" description="Pro residues" evidence="1">
    <location>
        <begin position="1"/>
        <end position="11"/>
    </location>
</feature>
<sequence>MPTTPANPTPTPTAGDTPTTGLTPAITRPAGQPPNPRARTAPSPTLARSRSRIPAFALAALLVVALLFAASAPAAAHEGGAGMVLAQAQSVDQVLTNIRNWLMGILAGLATVMATIGGIRYTMADGDPGEVQRAKTAFRNAGIGFALAALAPLLVTVLQGVVGL</sequence>
<dbReference type="EMBL" id="BAABJO010000055">
    <property type="protein sequence ID" value="GAA5141792.1"/>
    <property type="molecule type" value="Genomic_DNA"/>
</dbReference>
<comment type="caution">
    <text evidence="3">The sequence shown here is derived from an EMBL/GenBank/DDBJ whole genome shotgun (WGS) entry which is preliminary data.</text>
</comment>